<feature type="domain" description="HPr" evidence="1">
    <location>
        <begin position="1"/>
        <end position="85"/>
    </location>
</feature>
<dbReference type="EMBL" id="MLQQ01000010">
    <property type="protein sequence ID" value="OIJ14046.1"/>
    <property type="molecule type" value="Genomic_DNA"/>
</dbReference>
<accession>A0A1S2LNW6</accession>
<keyword evidence="3" id="KW-1185">Reference proteome</keyword>
<dbReference type="Proteomes" id="UP000180098">
    <property type="component" value="Unassembled WGS sequence"/>
</dbReference>
<name>A0A1S2LNW6_9BACI</name>
<dbReference type="InterPro" id="IPR000032">
    <property type="entry name" value="HPr-like"/>
</dbReference>
<comment type="caution">
    <text evidence="2">The sequence shown here is derived from an EMBL/GenBank/DDBJ whole genome shotgun (WGS) entry which is preliminary data.</text>
</comment>
<dbReference type="Pfam" id="PF00381">
    <property type="entry name" value="PTS-HPr"/>
    <property type="match status" value="1"/>
</dbReference>
<reference evidence="2 3" key="1">
    <citation type="submission" date="2016-10" db="EMBL/GenBank/DDBJ databases">
        <title>Draft genome sequences of four alkaliphilic bacteria belonging to the Anaerobacillus genus.</title>
        <authorList>
            <person name="Bassil N.M."/>
            <person name="Lloyd J.R."/>
        </authorList>
    </citation>
    <scope>NUCLEOTIDE SEQUENCE [LARGE SCALE GENOMIC DNA]</scope>
    <source>
        <strain evidence="2 3">DSM 15340</strain>
    </source>
</reference>
<protein>
    <submittedName>
        <fullName evidence="2">Phosphocarrier HPr family protein</fullName>
    </submittedName>
</protein>
<organism evidence="2 3">
    <name type="scientific">Anaerobacillus arseniciselenatis</name>
    <dbReference type="NCBI Taxonomy" id="85682"/>
    <lineage>
        <taxon>Bacteria</taxon>
        <taxon>Bacillati</taxon>
        <taxon>Bacillota</taxon>
        <taxon>Bacilli</taxon>
        <taxon>Bacillales</taxon>
        <taxon>Bacillaceae</taxon>
        <taxon>Anaerobacillus</taxon>
    </lineage>
</organism>
<evidence type="ECO:0000313" key="3">
    <source>
        <dbReference type="Proteomes" id="UP000180098"/>
    </source>
</evidence>
<dbReference type="AlphaFoldDB" id="A0A1S2LNW6"/>
<dbReference type="RefSeq" id="WP_071312740.1">
    <property type="nucleotide sequence ID" value="NZ_MLQQ01000010.1"/>
</dbReference>
<evidence type="ECO:0000313" key="2">
    <source>
        <dbReference type="EMBL" id="OIJ14046.1"/>
    </source>
</evidence>
<dbReference type="PROSITE" id="PS51350">
    <property type="entry name" value="PTS_HPR_DOM"/>
    <property type="match status" value="1"/>
</dbReference>
<gene>
    <name evidence="2" type="ORF">BKP35_07535</name>
</gene>
<dbReference type="OrthoDB" id="2428896at2"/>
<sequence>MKTVSQKIIINISEDQTIIELSKLVQPYRSEIFLEKFLNGSVREINLKSFLGLITLRLQNKDQITIKAVGEDCEEALIKVVEYLT</sequence>
<evidence type="ECO:0000259" key="1">
    <source>
        <dbReference type="PROSITE" id="PS51350"/>
    </source>
</evidence>
<dbReference type="SUPFAM" id="SSF55594">
    <property type="entry name" value="HPr-like"/>
    <property type="match status" value="1"/>
</dbReference>
<dbReference type="InterPro" id="IPR035895">
    <property type="entry name" value="HPr-like_sf"/>
</dbReference>
<proteinExistence type="predicted"/>
<dbReference type="Gene3D" id="3.30.1340.10">
    <property type="entry name" value="HPr-like"/>
    <property type="match status" value="1"/>
</dbReference>